<comment type="caution">
    <text evidence="1">The sequence shown here is derived from an EMBL/GenBank/DDBJ whole genome shotgun (WGS) entry which is preliminary data.</text>
</comment>
<gene>
    <name evidence="1" type="ORF">DEBURN_LOCUS5590</name>
</gene>
<evidence type="ECO:0000313" key="2">
    <source>
        <dbReference type="Proteomes" id="UP000789706"/>
    </source>
</evidence>
<feature type="non-terminal residue" evidence="1">
    <location>
        <position position="59"/>
    </location>
</feature>
<dbReference type="AlphaFoldDB" id="A0A9N9A7U5"/>
<accession>A0A9N9A7U5</accession>
<organism evidence="1 2">
    <name type="scientific">Diversispora eburnea</name>
    <dbReference type="NCBI Taxonomy" id="1213867"/>
    <lineage>
        <taxon>Eukaryota</taxon>
        <taxon>Fungi</taxon>
        <taxon>Fungi incertae sedis</taxon>
        <taxon>Mucoromycota</taxon>
        <taxon>Glomeromycotina</taxon>
        <taxon>Glomeromycetes</taxon>
        <taxon>Diversisporales</taxon>
        <taxon>Diversisporaceae</taxon>
        <taxon>Diversispora</taxon>
    </lineage>
</organism>
<keyword evidence="2" id="KW-1185">Reference proteome</keyword>
<dbReference type="OrthoDB" id="544350at2759"/>
<proteinExistence type="predicted"/>
<evidence type="ECO:0000313" key="1">
    <source>
        <dbReference type="EMBL" id="CAG8519573.1"/>
    </source>
</evidence>
<reference evidence="1" key="1">
    <citation type="submission" date="2021-06" db="EMBL/GenBank/DDBJ databases">
        <authorList>
            <person name="Kallberg Y."/>
            <person name="Tangrot J."/>
            <person name="Rosling A."/>
        </authorList>
    </citation>
    <scope>NUCLEOTIDE SEQUENCE</scope>
    <source>
        <strain evidence="1">AZ414A</strain>
    </source>
</reference>
<dbReference type="EMBL" id="CAJVPK010000507">
    <property type="protein sequence ID" value="CAG8519573.1"/>
    <property type="molecule type" value="Genomic_DNA"/>
</dbReference>
<sequence length="59" mass="6881">MGANYSKKQEFNKFSSSSLSLLAEDWTANFQLPTKRITFCPVCFRQRTCKGYWCQNCES</sequence>
<protein>
    <submittedName>
        <fullName evidence="1">8950_t:CDS:1</fullName>
    </submittedName>
</protein>
<dbReference type="Proteomes" id="UP000789706">
    <property type="component" value="Unassembled WGS sequence"/>
</dbReference>
<name>A0A9N9A7U5_9GLOM</name>